<evidence type="ECO:0000313" key="2">
    <source>
        <dbReference type="EMBL" id="RKL69237.1"/>
    </source>
</evidence>
<dbReference type="Pfam" id="PF12867">
    <property type="entry name" value="DinB_2"/>
    <property type="match status" value="1"/>
</dbReference>
<name>A0A3A9K9Q2_9BACI</name>
<organism evidence="2 3">
    <name type="scientific">Salipaludibacillus neizhouensis</name>
    <dbReference type="NCBI Taxonomy" id="885475"/>
    <lineage>
        <taxon>Bacteria</taxon>
        <taxon>Bacillati</taxon>
        <taxon>Bacillota</taxon>
        <taxon>Bacilli</taxon>
        <taxon>Bacillales</taxon>
        <taxon>Bacillaceae</taxon>
    </lineage>
</organism>
<dbReference type="Gene3D" id="1.20.120.450">
    <property type="entry name" value="dinb family like domain"/>
    <property type="match status" value="1"/>
</dbReference>
<accession>A0A3A9K9Q2</accession>
<dbReference type="OrthoDB" id="2964295at2"/>
<sequence>MSTYRNDQVKMTTEVESLRNMLSYVEHLQSYDAKMLTVPIKSGKWSIREIIGHLYYWDSYLMESVIPRLAQDASLPPFPYPAVYNRAAIASLEGRKVSRILEGFITSRKLLIEQIMSLDDQMTFKIRGSEETFTTNKLVDMFSKHDMHHQEQMESFLTQA</sequence>
<dbReference type="SUPFAM" id="SSF109854">
    <property type="entry name" value="DinB/YfiT-like putative metalloenzymes"/>
    <property type="match status" value="1"/>
</dbReference>
<gene>
    <name evidence="2" type="ORF">CR203_04190</name>
</gene>
<keyword evidence="3" id="KW-1185">Reference proteome</keyword>
<dbReference type="Proteomes" id="UP000281498">
    <property type="component" value="Unassembled WGS sequence"/>
</dbReference>
<proteinExistence type="predicted"/>
<dbReference type="EMBL" id="PDOE01000001">
    <property type="protein sequence ID" value="RKL69237.1"/>
    <property type="molecule type" value="Genomic_DNA"/>
</dbReference>
<evidence type="ECO:0000313" key="3">
    <source>
        <dbReference type="Proteomes" id="UP000281498"/>
    </source>
</evidence>
<dbReference type="AlphaFoldDB" id="A0A3A9K9Q2"/>
<dbReference type="InterPro" id="IPR024775">
    <property type="entry name" value="DinB-like"/>
</dbReference>
<feature type="domain" description="DinB-like" evidence="1">
    <location>
        <begin position="21"/>
        <end position="153"/>
    </location>
</feature>
<evidence type="ECO:0000259" key="1">
    <source>
        <dbReference type="Pfam" id="PF12867"/>
    </source>
</evidence>
<dbReference type="RefSeq" id="WP_110936124.1">
    <property type="nucleotide sequence ID" value="NZ_KZ614146.1"/>
</dbReference>
<protein>
    <recommendedName>
        <fullName evidence="1">DinB-like domain-containing protein</fullName>
    </recommendedName>
</protein>
<dbReference type="InterPro" id="IPR034660">
    <property type="entry name" value="DinB/YfiT-like"/>
</dbReference>
<reference evidence="2 3" key="1">
    <citation type="submission" date="2017-10" db="EMBL/GenBank/DDBJ databases">
        <title>Bacillus sp. nov., a halophilic bacterium isolated from a Keqin Lake.</title>
        <authorList>
            <person name="Wang H."/>
        </authorList>
    </citation>
    <scope>NUCLEOTIDE SEQUENCE [LARGE SCALE GENOMIC DNA]</scope>
    <source>
        <strain evidence="2 3">KCTC 13187</strain>
    </source>
</reference>
<comment type="caution">
    <text evidence="2">The sequence shown here is derived from an EMBL/GenBank/DDBJ whole genome shotgun (WGS) entry which is preliminary data.</text>
</comment>